<evidence type="ECO:0000259" key="1">
    <source>
        <dbReference type="Pfam" id="PF06974"/>
    </source>
</evidence>
<dbReference type="InterPro" id="IPR009721">
    <property type="entry name" value="O-acyltransferase_WSD1_C"/>
</dbReference>
<gene>
    <name evidence="2" type="ORF">PACLA_8A012276</name>
</gene>
<dbReference type="EMBL" id="CACRXK020000288">
    <property type="protein sequence ID" value="CAB3980403.1"/>
    <property type="molecule type" value="Genomic_DNA"/>
</dbReference>
<reference evidence="2" key="1">
    <citation type="submission" date="2020-04" db="EMBL/GenBank/DDBJ databases">
        <authorList>
            <person name="Alioto T."/>
            <person name="Alioto T."/>
            <person name="Gomez Garrido J."/>
        </authorList>
    </citation>
    <scope>NUCLEOTIDE SEQUENCE</scope>
    <source>
        <strain evidence="2">A484AB</strain>
    </source>
</reference>
<dbReference type="Proteomes" id="UP001152795">
    <property type="component" value="Unassembled WGS sequence"/>
</dbReference>
<name>A0A7D9HCU6_PARCT</name>
<keyword evidence="3" id="KW-1185">Reference proteome</keyword>
<organism evidence="2 3">
    <name type="scientific">Paramuricea clavata</name>
    <name type="common">Red gorgonian</name>
    <name type="synonym">Violescent sea-whip</name>
    <dbReference type="NCBI Taxonomy" id="317549"/>
    <lineage>
        <taxon>Eukaryota</taxon>
        <taxon>Metazoa</taxon>
        <taxon>Cnidaria</taxon>
        <taxon>Anthozoa</taxon>
        <taxon>Octocorallia</taxon>
        <taxon>Malacalcyonacea</taxon>
        <taxon>Plexauridae</taxon>
        <taxon>Paramuricea</taxon>
    </lineage>
</organism>
<dbReference type="OrthoDB" id="619536at2759"/>
<feature type="domain" description="O-acyltransferase WSD1 C-terminal" evidence="1">
    <location>
        <begin position="63"/>
        <end position="198"/>
    </location>
</feature>
<comment type="caution">
    <text evidence="2">The sequence shown here is derived from an EMBL/GenBank/DDBJ whole genome shotgun (WGS) entry which is preliminary data.</text>
</comment>
<protein>
    <submittedName>
        <fullName evidence="2">Diacyglycerol O-acyltransferase MT1468</fullName>
    </submittedName>
</protein>
<evidence type="ECO:0000313" key="3">
    <source>
        <dbReference type="Proteomes" id="UP001152795"/>
    </source>
</evidence>
<evidence type="ECO:0000313" key="2">
    <source>
        <dbReference type="EMBL" id="CAB3980403.1"/>
    </source>
</evidence>
<proteinExistence type="predicted"/>
<sequence length="242" mass="27020">MNQIPAILYMTYFLFLVCDVILSCLAGSLRSCLKHQGVVFPEDVTVYYPMNLESSSTLRCFTSFNIFSLPVGTEGAIPRLWELRLRRSNVSSFVEAITSSTIMQLAFLILPASAATRLLEYVMNRASCSINCILGHNLDQDLLLDGSPVEKFIPLEDRGYGLSITIIESKDSFQLAVLAPSSQDYAIKPAQLCVEFARHTRVLSARLTERARVVRARGQKILNSRRNSVFIVEENDGCANEL</sequence>
<dbReference type="Pfam" id="PF06974">
    <property type="entry name" value="WS_DGAT_C"/>
    <property type="match status" value="1"/>
</dbReference>
<dbReference type="AlphaFoldDB" id="A0A7D9HCU6"/>
<accession>A0A7D9HCU6</accession>